<evidence type="ECO:0000259" key="2">
    <source>
        <dbReference type="SMART" id="SM00198"/>
    </source>
</evidence>
<evidence type="ECO:0000313" key="3">
    <source>
        <dbReference type="EMBL" id="MDQ0253847.1"/>
    </source>
</evidence>
<name>A0ABT9ZRI0_9BACI</name>
<evidence type="ECO:0000256" key="1">
    <source>
        <dbReference type="SAM" id="MobiDB-lite"/>
    </source>
</evidence>
<gene>
    <name evidence="3" type="ORF">J2S74_001219</name>
</gene>
<protein>
    <submittedName>
        <fullName evidence="3">Uncharacterized protein YkwD</fullName>
    </submittedName>
</protein>
<reference evidence="3 4" key="1">
    <citation type="submission" date="2023-07" db="EMBL/GenBank/DDBJ databases">
        <title>Genomic Encyclopedia of Type Strains, Phase IV (KMG-IV): sequencing the most valuable type-strain genomes for metagenomic binning, comparative biology and taxonomic classification.</title>
        <authorList>
            <person name="Goeker M."/>
        </authorList>
    </citation>
    <scope>NUCLEOTIDE SEQUENCE [LARGE SCALE GENOMIC DNA]</scope>
    <source>
        <strain evidence="3 4">DSM 9768</strain>
    </source>
</reference>
<evidence type="ECO:0000313" key="4">
    <source>
        <dbReference type="Proteomes" id="UP001230005"/>
    </source>
</evidence>
<feature type="domain" description="SCP" evidence="2">
    <location>
        <begin position="234"/>
        <end position="353"/>
    </location>
</feature>
<accession>A0ABT9ZRI0</accession>
<keyword evidence="4" id="KW-1185">Reference proteome</keyword>
<dbReference type="SMART" id="SM00198">
    <property type="entry name" value="SCP"/>
    <property type="match status" value="1"/>
</dbReference>
<organism evidence="3 4">
    <name type="scientific">Evansella vedderi</name>
    <dbReference type="NCBI Taxonomy" id="38282"/>
    <lineage>
        <taxon>Bacteria</taxon>
        <taxon>Bacillati</taxon>
        <taxon>Bacillota</taxon>
        <taxon>Bacilli</taxon>
        <taxon>Bacillales</taxon>
        <taxon>Bacillaceae</taxon>
        <taxon>Evansella</taxon>
    </lineage>
</organism>
<dbReference type="InterPro" id="IPR014044">
    <property type="entry name" value="CAP_dom"/>
</dbReference>
<dbReference type="PANTHER" id="PTHR31157">
    <property type="entry name" value="SCP DOMAIN-CONTAINING PROTEIN"/>
    <property type="match status" value="1"/>
</dbReference>
<feature type="region of interest" description="Disordered" evidence="1">
    <location>
        <begin position="32"/>
        <end position="56"/>
    </location>
</feature>
<dbReference type="InterPro" id="IPR035940">
    <property type="entry name" value="CAP_sf"/>
</dbReference>
<proteinExistence type="predicted"/>
<comment type="caution">
    <text evidence="3">The sequence shown here is derived from an EMBL/GenBank/DDBJ whole genome shotgun (WGS) entry which is preliminary data.</text>
</comment>
<dbReference type="CDD" id="cd05379">
    <property type="entry name" value="CAP_bacterial"/>
    <property type="match status" value="1"/>
</dbReference>
<dbReference type="Pfam" id="PF00188">
    <property type="entry name" value="CAP"/>
    <property type="match status" value="1"/>
</dbReference>
<dbReference type="Gene3D" id="3.40.33.10">
    <property type="entry name" value="CAP"/>
    <property type="match status" value="1"/>
</dbReference>
<dbReference type="PANTHER" id="PTHR31157:SF26">
    <property type="entry name" value="SCP-LIKE EXTRACELLULAR PROTEIN"/>
    <property type="match status" value="1"/>
</dbReference>
<dbReference type="Proteomes" id="UP001230005">
    <property type="component" value="Unassembled WGS sequence"/>
</dbReference>
<dbReference type="Pfam" id="PF14504">
    <property type="entry name" value="CAP_assoc_N"/>
    <property type="match status" value="1"/>
</dbReference>
<dbReference type="SUPFAM" id="SSF55797">
    <property type="entry name" value="PR-1-like"/>
    <property type="match status" value="1"/>
</dbReference>
<dbReference type="RefSeq" id="WP_307323027.1">
    <property type="nucleotide sequence ID" value="NZ_JAUSUG010000003.1"/>
</dbReference>
<sequence>MKIIITFIIGFLLCYTLLTFFYENEFVNEEIEELETASSPEETSDETDGNSQTDEDILNPTVHGIHEWIGKPGDDLVGEFGNPGRVDPTPYGYDWWIYNETDVYLQFALSMEDNTVVSVFTNDELAELPYIRIGDSYNSIAEQFEFNDIVSLSGEFSSYQFELREEELKMYPLAPLEDIWVQFYFDTVEDTLSSIRFIDQETLLLQRPYSIVYRGVLPEIEPLTDEQWEHIQEGQARQIFDLTNDIRKRHGLPPLKWEETTAKVALLHSQDMHYNNYFSHTSPTNGELKDRLQGEYLSFHSAAENIAANYVDGIAAVEGWLNSEGHRVNLLNDRFTHLGVGVYRNHYTQNFITPR</sequence>
<dbReference type="InterPro" id="IPR029410">
    <property type="entry name" value="CAP_assoc"/>
</dbReference>
<feature type="compositionally biased region" description="Acidic residues" evidence="1">
    <location>
        <begin position="42"/>
        <end position="56"/>
    </location>
</feature>
<dbReference type="EMBL" id="JAUSUG010000003">
    <property type="protein sequence ID" value="MDQ0253847.1"/>
    <property type="molecule type" value="Genomic_DNA"/>
</dbReference>